<dbReference type="RefSeq" id="WP_110987050.1">
    <property type="nucleotide sequence ID" value="NZ_CAWNWM010000010.1"/>
</dbReference>
<dbReference type="Gene3D" id="6.10.140.190">
    <property type="match status" value="1"/>
</dbReference>
<evidence type="ECO:0000313" key="4">
    <source>
        <dbReference type="Proteomes" id="UP000248857"/>
    </source>
</evidence>
<dbReference type="EMBL" id="PQWO01000010">
    <property type="protein sequence ID" value="PZD72476.1"/>
    <property type="molecule type" value="Genomic_DNA"/>
</dbReference>
<dbReference type="PANTHER" id="PTHR43252:SF4">
    <property type="entry name" value="TRANSCRIPTIONAL REGULATORY PROTEIN"/>
    <property type="match status" value="1"/>
</dbReference>
<dbReference type="SUPFAM" id="SSF46785">
    <property type="entry name" value="Winged helix' DNA-binding domain"/>
    <property type="match status" value="1"/>
</dbReference>
<dbReference type="AlphaFoldDB" id="A0A2W1JGD7"/>
<dbReference type="InterPro" id="IPR005149">
    <property type="entry name" value="Tscrpt_reg_PadR_N"/>
</dbReference>
<dbReference type="Gene3D" id="1.10.10.10">
    <property type="entry name" value="Winged helix-like DNA-binding domain superfamily/Winged helix DNA-binding domain"/>
    <property type="match status" value="1"/>
</dbReference>
<feature type="domain" description="Transcription regulator PadR C-terminal" evidence="2">
    <location>
        <begin position="92"/>
        <end position="176"/>
    </location>
</feature>
<feature type="domain" description="Transcription regulator PadR N-terminal" evidence="1">
    <location>
        <begin position="7"/>
        <end position="79"/>
    </location>
</feature>
<dbReference type="Pfam" id="PF03551">
    <property type="entry name" value="PadR"/>
    <property type="match status" value="1"/>
</dbReference>
<dbReference type="PANTHER" id="PTHR43252">
    <property type="entry name" value="TRANSCRIPTIONAL REGULATOR YQJI"/>
    <property type="match status" value="1"/>
</dbReference>
<evidence type="ECO:0000313" key="3">
    <source>
        <dbReference type="EMBL" id="PZD72476.1"/>
    </source>
</evidence>
<dbReference type="Pfam" id="PF10400">
    <property type="entry name" value="Vir_act_alpha_C"/>
    <property type="match status" value="1"/>
</dbReference>
<evidence type="ECO:0008006" key="5">
    <source>
        <dbReference type="Google" id="ProtNLM"/>
    </source>
</evidence>
<keyword evidence="4" id="KW-1185">Reference proteome</keyword>
<dbReference type="InterPro" id="IPR036388">
    <property type="entry name" value="WH-like_DNA-bd_sf"/>
</dbReference>
<dbReference type="InterPro" id="IPR036390">
    <property type="entry name" value="WH_DNA-bd_sf"/>
</dbReference>
<dbReference type="InterPro" id="IPR018309">
    <property type="entry name" value="Tscrpt_reg_PadR_C"/>
</dbReference>
<sequence length="182" mass="20994">MSLAYAILSILADTACSGYDLAKKFDGSVGYFWSASHQQIYRELAKLERQDWIEAKLIAQEGRPNKKLFALTKLGRQEMVNWIGRPSKISRTKEEILVKLFAGHLVKPQVLITELRRYQGEHQQQLQVYQEIEQEFFAPLEQLPWAAKCQYLTLQQGLIYEKGILDWCADVIALLEAHQSSH</sequence>
<evidence type="ECO:0000259" key="2">
    <source>
        <dbReference type="Pfam" id="PF10400"/>
    </source>
</evidence>
<reference evidence="3 4" key="1">
    <citation type="journal article" date="2018" name="Sci. Rep.">
        <title>A novel species of the marine cyanobacterium Acaryochloris with a unique pigment content and lifestyle.</title>
        <authorList>
            <person name="Partensky F."/>
            <person name="Six C."/>
            <person name="Ratin M."/>
            <person name="Garczarek L."/>
            <person name="Vaulot D."/>
            <person name="Probert I."/>
            <person name="Calteau A."/>
            <person name="Gourvil P."/>
            <person name="Marie D."/>
            <person name="Grebert T."/>
            <person name="Bouchier C."/>
            <person name="Le Panse S."/>
            <person name="Gachenot M."/>
            <person name="Rodriguez F."/>
            <person name="Garrido J.L."/>
        </authorList>
    </citation>
    <scope>NUCLEOTIDE SEQUENCE [LARGE SCALE GENOMIC DNA]</scope>
    <source>
        <strain evidence="3 4">RCC1774</strain>
    </source>
</reference>
<name>A0A2W1JGD7_9CYAN</name>
<dbReference type="Proteomes" id="UP000248857">
    <property type="component" value="Unassembled WGS sequence"/>
</dbReference>
<organism evidence="3 4">
    <name type="scientific">Acaryochloris thomasi RCC1774</name>
    <dbReference type="NCBI Taxonomy" id="1764569"/>
    <lineage>
        <taxon>Bacteria</taxon>
        <taxon>Bacillati</taxon>
        <taxon>Cyanobacteriota</taxon>
        <taxon>Cyanophyceae</taxon>
        <taxon>Acaryochloridales</taxon>
        <taxon>Acaryochloridaceae</taxon>
        <taxon>Acaryochloris</taxon>
        <taxon>Acaryochloris thomasi</taxon>
    </lineage>
</organism>
<dbReference type="OrthoDB" id="9783723at2"/>
<accession>A0A2W1JGD7</accession>
<protein>
    <recommendedName>
        <fullName evidence="5">PadR family transcriptional regulator</fullName>
    </recommendedName>
</protein>
<evidence type="ECO:0000259" key="1">
    <source>
        <dbReference type="Pfam" id="PF03551"/>
    </source>
</evidence>
<comment type="caution">
    <text evidence="3">The sequence shown here is derived from an EMBL/GenBank/DDBJ whole genome shotgun (WGS) entry which is preliminary data.</text>
</comment>
<proteinExistence type="predicted"/>
<gene>
    <name evidence="3" type="ORF">C1752_03646</name>
</gene>